<sequence>MASLDNKRRHPFLSLRELGSGWVEVSLAESKFQAQLCSVLSRKSFDATVGHAIFRIMGGSTDNKGGIFVGTVQDGCTSVLATAFGERNAGVGWGRGMAYVRWVEGARSRGREKRYPFYPNTQYVNVQQLHQLYQYSEKDVEELLARWGMKSLIATFRRLGIDGRKLYNLTDLDLADMHVNDPRERASILHNIHAHFIKHHGFDVGDVVKLVLDVPRREVSMYKHLEGKWRLLGSCELPHTEGIPSSAPWRFGVTIYCPQDVVQVYVGEGTGEGSKVISPPLLGVEAHQNAHHRPSNSQQGAKAVPKDLHWRYFMAVGEAGATLGKRVLILFLSDRSMFLEVVTADQGGFHFQTTCQTWDHELDSTNTAHVQRVNNEGSFNATSWHLPHVIERLSRDEAGTVRTWRLFGKGEGVEWSELGSRKSKRSAGPQFHSSLQGWSFLVDFSEADGRGDKFTTVVLKNQKGLTVYLVPDGFIVLGSRKAVRARGQLARVVAHEEAETEIATLKVS</sequence>
<dbReference type="EMBL" id="HBKN01035697">
    <property type="protein sequence ID" value="CAE2321947.1"/>
    <property type="molecule type" value="Transcribed_RNA"/>
</dbReference>
<accession>A0A7S4P2T5</accession>
<reference evidence="2" key="1">
    <citation type="submission" date="2021-01" db="EMBL/GenBank/DDBJ databases">
        <authorList>
            <person name="Corre E."/>
            <person name="Pelletier E."/>
            <person name="Niang G."/>
            <person name="Scheremetjew M."/>
            <person name="Finn R."/>
            <person name="Kale V."/>
            <person name="Holt S."/>
            <person name="Cochrane G."/>
            <person name="Meng A."/>
            <person name="Brown T."/>
            <person name="Cohen L."/>
        </authorList>
    </citation>
    <scope>NUCLEOTIDE SEQUENCE</scope>
    <source>
        <strain evidence="2">CCMP 2712</strain>
    </source>
</reference>
<dbReference type="CDD" id="cd09487">
    <property type="entry name" value="SAM_superfamily"/>
    <property type="match status" value="1"/>
</dbReference>
<dbReference type="Gene3D" id="1.10.150.50">
    <property type="entry name" value="Transcription Factor, Ets-1"/>
    <property type="match status" value="1"/>
</dbReference>
<evidence type="ECO:0000259" key="1">
    <source>
        <dbReference type="SMART" id="SM00454"/>
    </source>
</evidence>
<proteinExistence type="predicted"/>
<feature type="domain" description="SAM" evidence="1">
    <location>
        <begin position="132"/>
        <end position="198"/>
    </location>
</feature>
<dbReference type="InterPro" id="IPR001660">
    <property type="entry name" value="SAM"/>
</dbReference>
<organism evidence="2">
    <name type="scientific">Guillardia theta</name>
    <name type="common">Cryptophyte</name>
    <name type="synonym">Cryptomonas phi</name>
    <dbReference type="NCBI Taxonomy" id="55529"/>
    <lineage>
        <taxon>Eukaryota</taxon>
        <taxon>Cryptophyceae</taxon>
        <taxon>Pyrenomonadales</taxon>
        <taxon>Geminigeraceae</taxon>
        <taxon>Guillardia</taxon>
    </lineage>
</organism>
<dbReference type="SMART" id="SM00454">
    <property type="entry name" value="SAM"/>
    <property type="match status" value="1"/>
</dbReference>
<gene>
    <name evidence="2" type="ORF">GTHE00462_LOCUS27855</name>
</gene>
<protein>
    <recommendedName>
        <fullName evidence="1">SAM domain-containing protein</fullName>
    </recommendedName>
</protein>
<dbReference type="SUPFAM" id="SSF47769">
    <property type="entry name" value="SAM/Pointed domain"/>
    <property type="match status" value="1"/>
</dbReference>
<evidence type="ECO:0000313" key="2">
    <source>
        <dbReference type="EMBL" id="CAE2321947.1"/>
    </source>
</evidence>
<name>A0A7S4P2T5_GUITH</name>
<dbReference type="InterPro" id="IPR013761">
    <property type="entry name" value="SAM/pointed_sf"/>
</dbReference>
<dbReference type="Pfam" id="PF00536">
    <property type="entry name" value="SAM_1"/>
    <property type="match status" value="1"/>
</dbReference>
<dbReference type="AlphaFoldDB" id="A0A7S4P2T5"/>